<reference evidence="2 3" key="1">
    <citation type="submission" date="2020-08" db="EMBL/GenBank/DDBJ databases">
        <title>Sequencing the genomes of 1000 actinobacteria strains.</title>
        <authorList>
            <person name="Klenk H.-P."/>
        </authorList>
    </citation>
    <scope>NUCLEOTIDE SEQUENCE [LARGE SCALE GENOMIC DNA]</scope>
    <source>
        <strain evidence="2 3">DSM 45809</strain>
    </source>
</reference>
<keyword evidence="1" id="KW-0472">Membrane</keyword>
<gene>
    <name evidence="2" type="ORF">BJY16_003678</name>
</gene>
<keyword evidence="1" id="KW-1133">Transmembrane helix</keyword>
<dbReference type="Proteomes" id="UP000546162">
    <property type="component" value="Unassembled WGS sequence"/>
</dbReference>
<keyword evidence="1" id="KW-0812">Transmembrane</keyword>
<feature type="transmembrane region" description="Helical" evidence="1">
    <location>
        <begin position="62"/>
        <end position="84"/>
    </location>
</feature>
<evidence type="ECO:0000313" key="3">
    <source>
        <dbReference type="Proteomes" id="UP000546162"/>
    </source>
</evidence>
<protein>
    <recommendedName>
        <fullName evidence="4">Transmembrane protein</fullName>
    </recommendedName>
</protein>
<dbReference type="RefSeq" id="WP_185040649.1">
    <property type="nucleotide sequence ID" value="NZ_BAABFG010000005.1"/>
</dbReference>
<keyword evidence="3" id="KW-1185">Reference proteome</keyword>
<accession>A0A7W7GXN7</accession>
<proteinExistence type="predicted"/>
<name>A0A7W7GXN7_9ACTN</name>
<evidence type="ECO:0000256" key="1">
    <source>
        <dbReference type="SAM" id="Phobius"/>
    </source>
</evidence>
<evidence type="ECO:0000313" key="2">
    <source>
        <dbReference type="EMBL" id="MBB4740219.1"/>
    </source>
</evidence>
<comment type="caution">
    <text evidence="2">The sequence shown here is derived from an EMBL/GenBank/DDBJ whole genome shotgun (WGS) entry which is preliminary data.</text>
</comment>
<dbReference type="AlphaFoldDB" id="A0A7W7GXN7"/>
<evidence type="ECO:0008006" key="4">
    <source>
        <dbReference type="Google" id="ProtNLM"/>
    </source>
</evidence>
<dbReference type="EMBL" id="JACHNB010000001">
    <property type="protein sequence ID" value="MBB4740219.1"/>
    <property type="molecule type" value="Genomic_DNA"/>
</dbReference>
<feature type="transmembrane region" description="Helical" evidence="1">
    <location>
        <begin position="12"/>
        <end position="33"/>
    </location>
</feature>
<sequence>MHNLTLAFESVWKILLAGLILGAGLPALFALGIRSLAYGAGGDAEVHAAGTAGPRPHRIGTVGGYVAFTVVLLGVVLGITYIVASALGKTLSFEHVFPTIADKH</sequence>
<organism evidence="2 3">
    <name type="scientific">Actinoplanes octamycinicus</name>
    <dbReference type="NCBI Taxonomy" id="135948"/>
    <lineage>
        <taxon>Bacteria</taxon>
        <taxon>Bacillati</taxon>
        <taxon>Actinomycetota</taxon>
        <taxon>Actinomycetes</taxon>
        <taxon>Micromonosporales</taxon>
        <taxon>Micromonosporaceae</taxon>
        <taxon>Actinoplanes</taxon>
    </lineage>
</organism>